<gene>
    <name evidence="2" type="ORF">QU665_09775</name>
</gene>
<keyword evidence="1" id="KW-1133">Transmembrane helix</keyword>
<keyword evidence="1" id="KW-0812">Transmembrane</keyword>
<evidence type="ECO:0000256" key="1">
    <source>
        <dbReference type="SAM" id="Phobius"/>
    </source>
</evidence>
<name>A0AAW9KG70_9ACTO</name>
<reference evidence="2 3" key="1">
    <citation type="submission" date="2023-06" db="EMBL/GenBank/DDBJ databases">
        <title>Actinomyces orist ORNL 0101 HMT-893 genome.</title>
        <authorList>
            <person name="Johnston C.D."/>
            <person name="Chen T."/>
            <person name="Dewhirst F.E."/>
        </authorList>
    </citation>
    <scope>NUCLEOTIDE SEQUENCE [LARGE SCALE GENOMIC DNA]</scope>
    <source>
        <strain evidence="2 3">ORNL 0101</strain>
    </source>
</reference>
<organism evidence="2 3">
    <name type="scientific">Actinomyces oris</name>
    <dbReference type="NCBI Taxonomy" id="544580"/>
    <lineage>
        <taxon>Bacteria</taxon>
        <taxon>Bacillati</taxon>
        <taxon>Actinomycetota</taxon>
        <taxon>Actinomycetes</taxon>
        <taxon>Actinomycetales</taxon>
        <taxon>Actinomycetaceae</taxon>
        <taxon>Actinomyces</taxon>
    </lineage>
</organism>
<feature type="transmembrane region" description="Helical" evidence="1">
    <location>
        <begin position="152"/>
        <end position="174"/>
    </location>
</feature>
<dbReference type="Proteomes" id="UP001289581">
    <property type="component" value="Unassembled WGS sequence"/>
</dbReference>
<accession>A0AAW9KG70</accession>
<feature type="transmembrane region" description="Helical" evidence="1">
    <location>
        <begin position="110"/>
        <end position="132"/>
    </location>
</feature>
<keyword evidence="3" id="KW-1185">Reference proteome</keyword>
<keyword evidence="1" id="KW-0472">Membrane</keyword>
<protein>
    <submittedName>
        <fullName evidence="2">Uncharacterized protein</fullName>
    </submittedName>
</protein>
<dbReference type="AlphaFoldDB" id="A0AAW9KG70"/>
<evidence type="ECO:0000313" key="2">
    <source>
        <dbReference type="EMBL" id="MEA1305348.1"/>
    </source>
</evidence>
<proteinExistence type="predicted"/>
<evidence type="ECO:0000313" key="3">
    <source>
        <dbReference type="Proteomes" id="UP001289581"/>
    </source>
</evidence>
<dbReference type="RefSeq" id="WP_256693910.1">
    <property type="nucleotide sequence ID" value="NZ_JAXBCZ010000001.1"/>
</dbReference>
<dbReference type="EMBL" id="JAXBCZ010000001">
    <property type="protein sequence ID" value="MEA1305348.1"/>
    <property type="molecule type" value="Genomic_DNA"/>
</dbReference>
<comment type="caution">
    <text evidence="2">The sequence shown here is derived from an EMBL/GenBank/DDBJ whole genome shotgun (WGS) entry which is preliminary data.</text>
</comment>
<sequence length="188" mass="21303">MLLQRFRASSLMARLADVQPRAADEVDRVIELDSEAVGFVVSEQWTMMTDADRQLDAFLTYLLDTYRIPLLVEEARDQAHRLRENVLMRIGRADQKAEEERARSTRVMEIALAVLTFIGLPLSVFLEIWSNWEAAKGIAVRHQRIGGWDAGWGWILGFGLIGSILIGGGIWLLVDKVGGRVARRRKRS</sequence>